<keyword evidence="2" id="KW-0964">Secreted</keyword>
<protein>
    <recommendedName>
        <fullName evidence="4">Fibrillar collagen NC1 domain-containing protein</fullName>
    </recommendedName>
</protein>
<keyword evidence="6" id="KW-1185">Reference proteome</keyword>
<name>A0A8C7ZJW1_9TELE</name>
<dbReference type="Ensembl" id="ENSOSIT00000044028.1">
    <property type="protein sequence ID" value="ENSOSIP00000041807.1"/>
    <property type="gene ID" value="ENSOSIG00000020267.1"/>
</dbReference>
<dbReference type="InterPro" id="IPR000885">
    <property type="entry name" value="Fib_collagen_C"/>
</dbReference>
<comment type="subcellular location">
    <subcellularLocation>
        <location evidence="1">Secreted</location>
    </subcellularLocation>
</comment>
<feature type="domain" description="Fibrillar collagen NC1" evidence="4">
    <location>
        <begin position="1"/>
        <end position="173"/>
    </location>
</feature>
<organism evidence="5 6">
    <name type="scientific">Oryzias sinensis</name>
    <name type="common">Chinese medaka</name>
    <dbReference type="NCBI Taxonomy" id="183150"/>
    <lineage>
        <taxon>Eukaryota</taxon>
        <taxon>Metazoa</taxon>
        <taxon>Chordata</taxon>
        <taxon>Craniata</taxon>
        <taxon>Vertebrata</taxon>
        <taxon>Euteleostomi</taxon>
        <taxon>Actinopterygii</taxon>
        <taxon>Neopterygii</taxon>
        <taxon>Teleostei</taxon>
        <taxon>Neoteleostei</taxon>
        <taxon>Acanthomorphata</taxon>
        <taxon>Ovalentaria</taxon>
        <taxon>Atherinomorphae</taxon>
        <taxon>Beloniformes</taxon>
        <taxon>Adrianichthyidae</taxon>
        <taxon>Oryziinae</taxon>
        <taxon>Oryzias</taxon>
    </lineage>
</organism>
<evidence type="ECO:0000256" key="3">
    <source>
        <dbReference type="ARBA" id="ARBA00023119"/>
    </source>
</evidence>
<dbReference type="GO" id="GO:0005201">
    <property type="term" value="F:extracellular matrix structural constituent"/>
    <property type="evidence" value="ECO:0007669"/>
    <property type="project" value="InterPro"/>
</dbReference>
<dbReference type="AlphaFoldDB" id="A0A8C7ZJW1"/>
<dbReference type="GO" id="GO:0005576">
    <property type="term" value="C:extracellular region"/>
    <property type="evidence" value="ECO:0007669"/>
    <property type="project" value="UniProtKB-SubCell"/>
</dbReference>
<reference evidence="5" key="1">
    <citation type="submission" date="2025-08" db="UniProtKB">
        <authorList>
            <consortium name="Ensembl"/>
        </authorList>
    </citation>
    <scope>IDENTIFICATION</scope>
</reference>
<dbReference type="Pfam" id="PF01410">
    <property type="entry name" value="COLFI"/>
    <property type="match status" value="1"/>
</dbReference>
<proteinExistence type="predicted"/>
<evidence type="ECO:0000256" key="2">
    <source>
        <dbReference type="ARBA" id="ARBA00022525"/>
    </source>
</evidence>
<dbReference type="PROSITE" id="PS51461">
    <property type="entry name" value="NC1_FIB"/>
    <property type="match status" value="1"/>
</dbReference>
<accession>A0A8C7ZJW1</accession>
<reference evidence="5" key="2">
    <citation type="submission" date="2025-09" db="UniProtKB">
        <authorList>
            <consortium name="Ensembl"/>
        </authorList>
    </citation>
    <scope>IDENTIFICATION</scope>
</reference>
<evidence type="ECO:0000256" key="1">
    <source>
        <dbReference type="ARBA" id="ARBA00004613"/>
    </source>
</evidence>
<keyword evidence="3" id="KW-0176">Collagen</keyword>
<dbReference type="GO" id="GO:0005581">
    <property type="term" value="C:collagen trimer"/>
    <property type="evidence" value="ECO:0007669"/>
    <property type="project" value="UniProtKB-KW"/>
</dbReference>
<dbReference type="Gene3D" id="2.60.120.1000">
    <property type="match status" value="1"/>
</dbReference>
<evidence type="ECO:0000313" key="6">
    <source>
        <dbReference type="Proteomes" id="UP000694383"/>
    </source>
</evidence>
<evidence type="ECO:0000313" key="5">
    <source>
        <dbReference type="Ensembl" id="ENSOSIP00000041807.1"/>
    </source>
</evidence>
<dbReference type="GeneTree" id="ENSGT00940000166112"/>
<dbReference type="Proteomes" id="UP000694383">
    <property type="component" value="Unplaced"/>
</dbReference>
<sequence>MYYIDPNQGSPADALLAYCSFSSSSKETCLHPENPQLPMKAWMEGFPEEESFQWLSKMDQGYQFSYPDASVVQMRFLRLHSVTAVQRVTYSCHPGSRQGPTERSVKFLTDTRRQSYLGALRDCMPGQETEFGSRETVFEFEDLHLLPLRDVALMGGAKVSHQFAFTVGPVCFS</sequence>
<dbReference type="SMART" id="SM00038">
    <property type="entry name" value="COLFI"/>
    <property type="match status" value="1"/>
</dbReference>
<evidence type="ECO:0000259" key="4">
    <source>
        <dbReference type="PROSITE" id="PS51461"/>
    </source>
</evidence>